<evidence type="ECO:0000259" key="1">
    <source>
        <dbReference type="Pfam" id="PF20803"/>
    </source>
</evidence>
<dbReference type="InterPro" id="IPR048846">
    <property type="entry name" value="PaaX-like_central"/>
</dbReference>
<reference evidence="2 3" key="1">
    <citation type="journal article" date="2016" name="Nat. Commun.">
        <title>Thousands of microbial genomes shed light on interconnected biogeochemical processes in an aquifer system.</title>
        <authorList>
            <person name="Anantharaman K."/>
            <person name="Brown C.T."/>
            <person name="Hug L.A."/>
            <person name="Sharon I."/>
            <person name="Castelle C.J."/>
            <person name="Probst A.J."/>
            <person name="Thomas B.C."/>
            <person name="Singh A."/>
            <person name="Wilkins M.J."/>
            <person name="Karaoz U."/>
            <person name="Brodie E.L."/>
            <person name="Williams K.H."/>
            <person name="Hubbard S.S."/>
            <person name="Banfield J.F."/>
        </authorList>
    </citation>
    <scope>NUCLEOTIDE SEQUENCE [LARGE SCALE GENOMIC DNA]</scope>
</reference>
<feature type="domain" description="Transcriptional repressor PaaX-like central Cas2-like" evidence="1">
    <location>
        <begin position="103"/>
        <end position="171"/>
    </location>
</feature>
<accession>A0A1G2IY09</accession>
<evidence type="ECO:0000313" key="2">
    <source>
        <dbReference type="EMBL" id="OGZ79573.1"/>
    </source>
</evidence>
<dbReference type="STRING" id="1802223.A2358_01255"/>
<comment type="caution">
    <text evidence="2">The sequence shown here is derived from an EMBL/GenBank/DDBJ whole genome shotgun (WGS) entry which is preliminary data.</text>
</comment>
<dbReference type="EMBL" id="MHPJ01000001">
    <property type="protein sequence ID" value="OGZ79573.1"/>
    <property type="molecule type" value="Genomic_DNA"/>
</dbReference>
<name>A0A1G2IY09_9BACT</name>
<sequence length="175" mass="20587">MKISITDEFLWDVYKLLEKAGDVADSAFKPITMRNYLPGEECPIFKKYKHDKNKRKFSNLMYYLKKNGYIKAKKIENGQGIMITKEGIDKALKASFVLDGHKKRKDGKWVMLIFDIPQKQKTARMLLRSILSNLGYKLFQQSVWISPYDISEKTEKLLQLHSLENYIKIFLIEKL</sequence>
<dbReference type="PANTHER" id="PTHR30319">
    <property type="entry name" value="PHENYLACETIC ACID REGULATOR-RELATED TRANSCRIPTIONAL REPRESSOR"/>
    <property type="match status" value="1"/>
</dbReference>
<evidence type="ECO:0000313" key="3">
    <source>
        <dbReference type="Proteomes" id="UP000178650"/>
    </source>
</evidence>
<dbReference type="Gene3D" id="3.30.70.2650">
    <property type="match status" value="1"/>
</dbReference>
<gene>
    <name evidence="2" type="ORF">A2358_01255</name>
</gene>
<organism evidence="2 3">
    <name type="scientific">Candidatus Staskawiczbacteria bacterium RIFOXYB1_FULL_37_44</name>
    <dbReference type="NCBI Taxonomy" id="1802223"/>
    <lineage>
        <taxon>Bacteria</taxon>
        <taxon>Candidatus Staskawicziibacteriota</taxon>
    </lineage>
</organism>
<proteinExistence type="predicted"/>
<dbReference type="PANTHER" id="PTHR30319:SF1">
    <property type="entry name" value="TRANSCRIPTIONAL REPRESSOR PAAX"/>
    <property type="match status" value="1"/>
</dbReference>
<dbReference type="AlphaFoldDB" id="A0A1G2IY09"/>
<dbReference type="Pfam" id="PF20803">
    <property type="entry name" value="PaaX_M"/>
    <property type="match status" value="1"/>
</dbReference>
<protein>
    <recommendedName>
        <fullName evidence="1">Transcriptional repressor PaaX-like central Cas2-like domain-containing protein</fullName>
    </recommendedName>
</protein>
<dbReference type="GO" id="GO:0006351">
    <property type="term" value="P:DNA-templated transcription"/>
    <property type="evidence" value="ECO:0007669"/>
    <property type="project" value="TreeGrafter"/>
</dbReference>
<dbReference type="Proteomes" id="UP000178650">
    <property type="component" value="Unassembled WGS sequence"/>
</dbReference>